<feature type="transmembrane region" description="Helical" evidence="1">
    <location>
        <begin position="107"/>
        <end position="131"/>
    </location>
</feature>
<sequence length="139" mass="14494">MASTNILNPNPPEFERFLYAYVGEDRRGSAVTVLSALARLNLDPWAEAAELAALGREGAATRFGLLLARVRDVPALGQDHGPVGRDLTRLLPEGAARPGSTGAAAKIGFPISSGAFWAILAAFLVLAQIMFGGSSGMGE</sequence>
<organism evidence="2 3">
    <name type="scientific">Rhodovulum steppense</name>
    <dbReference type="NCBI Taxonomy" id="540251"/>
    <lineage>
        <taxon>Bacteria</taxon>
        <taxon>Pseudomonadati</taxon>
        <taxon>Pseudomonadota</taxon>
        <taxon>Alphaproteobacteria</taxon>
        <taxon>Rhodobacterales</taxon>
        <taxon>Paracoccaceae</taxon>
        <taxon>Rhodovulum</taxon>
    </lineage>
</organism>
<gene>
    <name evidence="2" type="ORF">EV216_13226</name>
</gene>
<keyword evidence="1" id="KW-1133">Transmembrane helix</keyword>
<dbReference type="EMBL" id="SLVM01000032">
    <property type="protein sequence ID" value="TCM76787.1"/>
    <property type="molecule type" value="Genomic_DNA"/>
</dbReference>
<dbReference type="Proteomes" id="UP000295277">
    <property type="component" value="Unassembled WGS sequence"/>
</dbReference>
<reference evidence="2 3" key="1">
    <citation type="submission" date="2019-03" db="EMBL/GenBank/DDBJ databases">
        <title>Genomic Encyclopedia of Type Strains, Phase IV (KMG-IV): sequencing the most valuable type-strain genomes for metagenomic binning, comparative biology and taxonomic classification.</title>
        <authorList>
            <person name="Goeker M."/>
        </authorList>
    </citation>
    <scope>NUCLEOTIDE SEQUENCE [LARGE SCALE GENOMIC DNA]</scope>
    <source>
        <strain evidence="2 3">DSM 21153</strain>
    </source>
</reference>
<name>A0A4R1YJH0_9RHOB</name>
<dbReference type="RefSeq" id="WP_132696587.1">
    <property type="nucleotide sequence ID" value="NZ_SLVM01000032.1"/>
</dbReference>
<evidence type="ECO:0000313" key="3">
    <source>
        <dbReference type="Proteomes" id="UP000295277"/>
    </source>
</evidence>
<accession>A0A4R1YJH0</accession>
<proteinExistence type="predicted"/>
<evidence type="ECO:0000256" key="1">
    <source>
        <dbReference type="SAM" id="Phobius"/>
    </source>
</evidence>
<protein>
    <submittedName>
        <fullName evidence="2">Uncharacterized protein</fullName>
    </submittedName>
</protein>
<keyword evidence="1" id="KW-0812">Transmembrane</keyword>
<keyword evidence="3" id="KW-1185">Reference proteome</keyword>
<dbReference type="OrthoDB" id="7283160at2"/>
<dbReference type="AlphaFoldDB" id="A0A4R1YJH0"/>
<evidence type="ECO:0000313" key="2">
    <source>
        <dbReference type="EMBL" id="TCM76787.1"/>
    </source>
</evidence>
<comment type="caution">
    <text evidence="2">The sequence shown here is derived from an EMBL/GenBank/DDBJ whole genome shotgun (WGS) entry which is preliminary data.</text>
</comment>
<keyword evidence="1" id="KW-0472">Membrane</keyword>